<reference evidence="6" key="1">
    <citation type="journal article" date="2012" name="PLoS ONE">
        <title>Gene sets for utilization of primary and secondary nutrition supplies in the distal gut of endangered iberian lynx.</title>
        <authorList>
            <person name="Alcaide M."/>
            <person name="Messina E."/>
            <person name="Richter M."/>
            <person name="Bargiela R."/>
            <person name="Peplies J."/>
            <person name="Huws S.A."/>
            <person name="Newbold C.J."/>
            <person name="Golyshin P.N."/>
            <person name="Simon M.A."/>
            <person name="Lopez G."/>
            <person name="Yakimov M.M."/>
            <person name="Ferrer M."/>
        </authorList>
    </citation>
    <scope>NUCLEOTIDE SEQUENCE</scope>
</reference>
<dbReference type="AlphaFoldDB" id="J9FXV2"/>
<evidence type="ECO:0000256" key="3">
    <source>
        <dbReference type="ARBA" id="ARBA00023136"/>
    </source>
</evidence>
<dbReference type="InterPro" id="IPR011990">
    <property type="entry name" value="TPR-like_helical_dom_sf"/>
</dbReference>
<feature type="domain" description="RagB/SusD" evidence="5">
    <location>
        <begin position="414"/>
        <end position="540"/>
    </location>
</feature>
<keyword evidence="3" id="KW-0472">Membrane</keyword>
<evidence type="ECO:0000313" key="6">
    <source>
        <dbReference type="EMBL" id="EJW99811.1"/>
    </source>
</evidence>
<comment type="subcellular location">
    <subcellularLocation>
        <location evidence="1">Cell outer membrane</location>
    </subcellularLocation>
</comment>
<organism evidence="6">
    <name type="scientific">gut metagenome</name>
    <dbReference type="NCBI Taxonomy" id="749906"/>
    <lineage>
        <taxon>unclassified sequences</taxon>
        <taxon>metagenomes</taxon>
        <taxon>organismal metagenomes</taxon>
    </lineage>
</organism>
<evidence type="ECO:0000256" key="4">
    <source>
        <dbReference type="ARBA" id="ARBA00023237"/>
    </source>
</evidence>
<gene>
    <name evidence="6" type="ORF">EVA_12077</name>
</gene>
<dbReference type="GO" id="GO:0009279">
    <property type="term" value="C:cell outer membrane"/>
    <property type="evidence" value="ECO:0007669"/>
    <property type="project" value="UniProtKB-SubCell"/>
</dbReference>
<dbReference type="SUPFAM" id="SSF48452">
    <property type="entry name" value="TPR-like"/>
    <property type="match status" value="1"/>
</dbReference>
<evidence type="ECO:0000256" key="1">
    <source>
        <dbReference type="ARBA" id="ARBA00004442"/>
    </source>
</evidence>
<comment type="caution">
    <text evidence="6">The sequence shown here is derived from an EMBL/GenBank/DDBJ whole genome shotgun (WGS) entry which is preliminary data.</text>
</comment>
<accession>J9FXV2</accession>
<proteinExistence type="predicted"/>
<keyword evidence="4" id="KW-0998">Cell outer membrane</keyword>
<evidence type="ECO:0000256" key="2">
    <source>
        <dbReference type="ARBA" id="ARBA00022729"/>
    </source>
</evidence>
<sequence>MNKYLIKSALCALLAVPVMTSCELDQMPEDALGFEQSWSTFERAKKQYVGLQSRLRSVSGGACAYVSEIQADLFSAAKNAVSLNLVYSWKFTTEQFDGDIVWGNNFFMVKQANDFLNHMPQYCLKEPKTAKEFQQSALANRYLSAAHFSIAYAYTNMMVRYCKDYEPATAVNELGLPLVTPDMTEHSKPSRASLEATVGFIREHLHKADSLMGVAAELEAQAQENAQSPDDAKFTVNMNGTTTEVGLDTYRALECRLDLYTHKYEEAIQIADELTPNYQLASDAKQLQELWLFDTSSEIIFQPLQTPDERVITYSPIWVSYDIREDKETKKAYIHGANPYYIPTQGFINLFETGDLRASMYFTNPFMGEQQLAMTYGDLTAAGVQFWKLHSNPNLYKDPEKEGPWGSPFVMAKAFRSAELYLIAAESSLKKASRDEEAARRYLNELRAARGASEIQADCTGDELDQMMEDEWAREFAGEGFRLDCLKRWHKGFTRMKAQSFPVNILRPDALNLKVEANDKRFVWEIPSQDLQANSNLVPNWK</sequence>
<dbReference type="Gene3D" id="1.25.40.390">
    <property type="match status" value="1"/>
</dbReference>
<name>J9FXV2_9ZZZZ</name>
<protein>
    <submittedName>
        <fullName evidence="6">Secreted protein containing RagB/SusD domain protein</fullName>
    </submittedName>
</protein>
<dbReference type="Pfam" id="PF07980">
    <property type="entry name" value="SusD_RagB"/>
    <property type="match status" value="1"/>
</dbReference>
<dbReference type="PROSITE" id="PS51257">
    <property type="entry name" value="PROKAR_LIPOPROTEIN"/>
    <property type="match status" value="1"/>
</dbReference>
<evidence type="ECO:0000259" key="5">
    <source>
        <dbReference type="Pfam" id="PF07980"/>
    </source>
</evidence>
<keyword evidence="2" id="KW-0732">Signal</keyword>
<dbReference type="EMBL" id="AMCI01003644">
    <property type="protein sequence ID" value="EJW99811.1"/>
    <property type="molecule type" value="Genomic_DNA"/>
</dbReference>
<dbReference type="InterPro" id="IPR012944">
    <property type="entry name" value="SusD_RagB_dom"/>
</dbReference>